<sequence length="105" mass="12749">MVSEDTNYSYDNDDAPPINKFLDRQIFNSEIYLVLFKSNYFYYYYLFIHRHPIHLLLHRDHPIHLLLHHNNKLSLNNTTTTSTTSLSSPLYTCFFIKIIQYHHYH</sequence>
<protein>
    <submittedName>
        <fullName evidence="1">Uncharacterized protein</fullName>
    </submittedName>
</protein>
<proteinExistence type="predicted"/>
<name>A0AAN7TNH3_9MYCE</name>
<evidence type="ECO:0000313" key="2">
    <source>
        <dbReference type="Proteomes" id="UP001344447"/>
    </source>
</evidence>
<dbReference type="EMBL" id="JAVFKY010000005">
    <property type="protein sequence ID" value="KAK5576149.1"/>
    <property type="molecule type" value="Genomic_DNA"/>
</dbReference>
<gene>
    <name evidence="1" type="ORF">RB653_007290</name>
</gene>
<organism evidence="1 2">
    <name type="scientific">Dictyostelium firmibasis</name>
    <dbReference type="NCBI Taxonomy" id="79012"/>
    <lineage>
        <taxon>Eukaryota</taxon>
        <taxon>Amoebozoa</taxon>
        <taxon>Evosea</taxon>
        <taxon>Eumycetozoa</taxon>
        <taxon>Dictyostelia</taxon>
        <taxon>Dictyosteliales</taxon>
        <taxon>Dictyosteliaceae</taxon>
        <taxon>Dictyostelium</taxon>
    </lineage>
</organism>
<reference evidence="1 2" key="1">
    <citation type="submission" date="2023-11" db="EMBL/GenBank/DDBJ databases">
        <title>Dfirmibasis_genome.</title>
        <authorList>
            <person name="Edelbroek B."/>
            <person name="Kjellin J."/>
            <person name="Jerlstrom-Hultqvist J."/>
            <person name="Soderbom F."/>
        </authorList>
    </citation>
    <scope>NUCLEOTIDE SEQUENCE [LARGE SCALE GENOMIC DNA]</scope>
    <source>
        <strain evidence="1 2">TNS-C-14</strain>
    </source>
</reference>
<keyword evidence="2" id="KW-1185">Reference proteome</keyword>
<accession>A0AAN7TNH3</accession>
<dbReference type="AlphaFoldDB" id="A0AAN7TNH3"/>
<dbReference type="Proteomes" id="UP001344447">
    <property type="component" value="Unassembled WGS sequence"/>
</dbReference>
<evidence type="ECO:0000313" key="1">
    <source>
        <dbReference type="EMBL" id="KAK5576149.1"/>
    </source>
</evidence>
<comment type="caution">
    <text evidence="1">The sequence shown here is derived from an EMBL/GenBank/DDBJ whole genome shotgun (WGS) entry which is preliminary data.</text>
</comment>